<name>A0AAJ0ASP1_9PEZI</name>
<dbReference type="RefSeq" id="XP_060433353.1">
    <property type="nucleotide sequence ID" value="XM_060579055.1"/>
</dbReference>
<proteinExistence type="predicted"/>
<reference evidence="2" key="1">
    <citation type="submission" date="2021-06" db="EMBL/GenBank/DDBJ databases">
        <title>Comparative genomics, transcriptomics and evolutionary studies reveal genomic signatures of adaptation to plant cell wall in hemibiotrophic fungi.</title>
        <authorList>
            <consortium name="DOE Joint Genome Institute"/>
            <person name="Baroncelli R."/>
            <person name="Diaz J.F."/>
            <person name="Benocci T."/>
            <person name="Peng M."/>
            <person name="Battaglia E."/>
            <person name="Haridas S."/>
            <person name="Andreopoulos W."/>
            <person name="Labutti K."/>
            <person name="Pangilinan J."/>
            <person name="Floch G.L."/>
            <person name="Makela M.R."/>
            <person name="Henrissat B."/>
            <person name="Grigoriev I.V."/>
            <person name="Crouch J.A."/>
            <person name="De Vries R.P."/>
            <person name="Sukno S.A."/>
            <person name="Thon M.R."/>
        </authorList>
    </citation>
    <scope>NUCLEOTIDE SEQUENCE</scope>
    <source>
        <strain evidence="2">CBS 193.32</strain>
    </source>
</reference>
<dbReference type="EMBL" id="JAHMHR010000008">
    <property type="protein sequence ID" value="KAK1689658.1"/>
    <property type="molecule type" value="Genomic_DNA"/>
</dbReference>
<dbReference type="GeneID" id="85463581"/>
<feature type="signal peptide" evidence="1">
    <location>
        <begin position="1"/>
        <end position="17"/>
    </location>
</feature>
<keyword evidence="1" id="KW-0732">Signal</keyword>
<comment type="caution">
    <text evidence="2">The sequence shown here is derived from an EMBL/GenBank/DDBJ whole genome shotgun (WGS) entry which is preliminary data.</text>
</comment>
<protein>
    <recommendedName>
        <fullName evidence="4">Infection structure specific protein</fullName>
    </recommendedName>
</protein>
<sequence>MRVTTVIFGALAATVAAVGDVHLQLHKRIEPTKIIKVLEARGTPECTNAVYAFASAVTGSDPLPTPNFALLEWAATASVANSTVDPCSTVSVTDSMSAQYTSWSNAVMSWQTAHMSEMRAVWHECTDIPIISAEVKSLLASGGYCSSKLAALTSEGAGPRETGMVVAAAAAAGFVYAAMQ</sequence>
<evidence type="ECO:0000313" key="2">
    <source>
        <dbReference type="EMBL" id="KAK1689658.1"/>
    </source>
</evidence>
<organism evidence="2 3">
    <name type="scientific">Colletotrichum godetiae</name>
    <dbReference type="NCBI Taxonomy" id="1209918"/>
    <lineage>
        <taxon>Eukaryota</taxon>
        <taxon>Fungi</taxon>
        <taxon>Dikarya</taxon>
        <taxon>Ascomycota</taxon>
        <taxon>Pezizomycotina</taxon>
        <taxon>Sordariomycetes</taxon>
        <taxon>Hypocreomycetidae</taxon>
        <taxon>Glomerellales</taxon>
        <taxon>Glomerellaceae</taxon>
        <taxon>Colletotrichum</taxon>
        <taxon>Colletotrichum acutatum species complex</taxon>
    </lineage>
</organism>
<keyword evidence="3" id="KW-1185">Reference proteome</keyword>
<feature type="chain" id="PRO_5042583073" description="Infection structure specific protein" evidence="1">
    <location>
        <begin position="18"/>
        <end position="180"/>
    </location>
</feature>
<evidence type="ECO:0000256" key="1">
    <source>
        <dbReference type="SAM" id="SignalP"/>
    </source>
</evidence>
<evidence type="ECO:0008006" key="4">
    <source>
        <dbReference type="Google" id="ProtNLM"/>
    </source>
</evidence>
<gene>
    <name evidence="2" type="ORF">BDP55DRAFT_725798</name>
</gene>
<dbReference type="AlphaFoldDB" id="A0AAJ0ASP1"/>
<dbReference type="Proteomes" id="UP001224890">
    <property type="component" value="Unassembled WGS sequence"/>
</dbReference>
<evidence type="ECO:0000313" key="3">
    <source>
        <dbReference type="Proteomes" id="UP001224890"/>
    </source>
</evidence>
<accession>A0AAJ0ASP1</accession>